<accession>A0A8S9MA67</accession>
<dbReference type="AlphaFoldDB" id="A0A8S9MA67"/>
<evidence type="ECO:0000313" key="2">
    <source>
        <dbReference type="EMBL" id="KAF2615447.1"/>
    </source>
</evidence>
<name>A0A8S9MA67_BRACR</name>
<dbReference type="EMBL" id="QGKY02000089">
    <property type="protein sequence ID" value="KAF2615447.1"/>
    <property type="molecule type" value="Genomic_DNA"/>
</dbReference>
<comment type="caution">
    <text evidence="2">The sequence shown here is derived from an EMBL/GenBank/DDBJ whole genome shotgun (WGS) entry which is preliminary data.</text>
</comment>
<reference evidence="2" key="1">
    <citation type="submission" date="2019-12" db="EMBL/GenBank/DDBJ databases">
        <title>Genome sequencing and annotation of Brassica cretica.</title>
        <authorList>
            <person name="Studholme D.J."/>
            <person name="Sarris P.F."/>
        </authorList>
    </citation>
    <scope>NUCLEOTIDE SEQUENCE</scope>
    <source>
        <strain evidence="2">PFS-102/07</strain>
        <tissue evidence="2">Leaf</tissue>
    </source>
</reference>
<feature type="region of interest" description="Disordered" evidence="1">
    <location>
        <begin position="35"/>
        <end position="70"/>
    </location>
</feature>
<evidence type="ECO:0000256" key="1">
    <source>
        <dbReference type="SAM" id="MobiDB-lite"/>
    </source>
</evidence>
<sequence length="130" mass="14460">MEALMASRACYIVKTRNQQEPKIVEVGFEVRTQNRQEPTTVEARDQQEPKTVEHGATLPWGGVSSRANHGSSEKKMFLTPRWLGLRDFAGIDDTAIWVWASICRRCLSSSRGDWSLGGGRIPIVKISGSS</sequence>
<protein>
    <submittedName>
        <fullName evidence="2">Uncharacterized protein</fullName>
    </submittedName>
</protein>
<gene>
    <name evidence="2" type="ORF">F2Q70_00012263</name>
</gene>
<feature type="compositionally biased region" description="Basic and acidic residues" evidence="1">
    <location>
        <begin position="42"/>
        <end position="53"/>
    </location>
</feature>
<organism evidence="2">
    <name type="scientific">Brassica cretica</name>
    <name type="common">Mustard</name>
    <dbReference type="NCBI Taxonomy" id="69181"/>
    <lineage>
        <taxon>Eukaryota</taxon>
        <taxon>Viridiplantae</taxon>
        <taxon>Streptophyta</taxon>
        <taxon>Embryophyta</taxon>
        <taxon>Tracheophyta</taxon>
        <taxon>Spermatophyta</taxon>
        <taxon>Magnoliopsida</taxon>
        <taxon>eudicotyledons</taxon>
        <taxon>Gunneridae</taxon>
        <taxon>Pentapetalae</taxon>
        <taxon>rosids</taxon>
        <taxon>malvids</taxon>
        <taxon>Brassicales</taxon>
        <taxon>Brassicaceae</taxon>
        <taxon>Brassiceae</taxon>
        <taxon>Brassica</taxon>
    </lineage>
</organism>
<proteinExistence type="predicted"/>